<dbReference type="Proteomes" id="UP000244384">
    <property type="component" value="Chromosome"/>
</dbReference>
<dbReference type="AlphaFoldDB" id="A0A2S0WM71"/>
<proteinExistence type="inferred from homology"/>
<dbReference type="InterPro" id="IPR051531">
    <property type="entry name" value="N-acetyltransferase"/>
</dbReference>
<feature type="domain" description="N-acetyltransferase" evidence="4">
    <location>
        <begin position="2"/>
        <end position="171"/>
    </location>
</feature>
<dbReference type="PANTHER" id="PTHR43792:SF8">
    <property type="entry name" value="[RIBOSOMAL PROTEIN US5]-ALANINE N-ACETYLTRANSFERASE"/>
    <property type="match status" value="1"/>
</dbReference>
<dbReference type="GO" id="GO:0008999">
    <property type="term" value="F:protein-N-terminal-alanine acetyltransferase activity"/>
    <property type="evidence" value="ECO:0007669"/>
    <property type="project" value="TreeGrafter"/>
</dbReference>
<organism evidence="5 6">
    <name type="scientific">Aeromicrobium chenweiae</name>
    <dbReference type="NCBI Taxonomy" id="2079793"/>
    <lineage>
        <taxon>Bacteria</taxon>
        <taxon>Bacillati</taxon>
        <taxon>Actinomycetota</taxon>
        <taxon>Actinomycetes</taxon>
        <taxon>Propionibacteriales</taxon>
        <taxon>Nocardioidaceae</taxon>
        <taxon>Aeromicrobium</taxon>
    </lineage>
</organism>
<dbReference type="EMBL" id="CP026952">
    <property type="protein sequence ID" value="AWB92411.1"/>
    <property type="molecule type" value="Genomic_DNA"/>
</dbReference>
<dbReference type="SUPFAM" id="SSF55729">
    <property type="entry name" value="Acyl-CoA N-acyltransferases (Nat)"/>
    <property type="match status" value="1"/>
</dbReference>
<keyword evidence="1 5" id="KW-0808">Transferase</keyword>
<keyword evidence="6" id="KW-1185">Reference proteome</keyword>
<accession>A0A5F2EP44</accession>
<dbReference type="PROSITE" id="PS51186">
    <property type="entry name" value="GNAT"/>
    <property type="match status" value="1"/>
</dbReference>
<name>A0A2S0WM71_9ACTN</name>
<gene>
    <name evidence="5" type="ORF">C3E78_09470</name>
</gene>
<evidence type="ECO:0000256" key="3">
    <source>
        <dbReference type="ARBA" id="ARBA00038502"/>
    </source>
</evidence>
<evidence type="ECO:0000313" key="5">
    <source>
        <dbReference type="EMBL" id="AWB92411.1"/>
    </source>
</evidence>
<dbReference type="KEGG" id="aez:C3E78_09470"/>
<dbReference type="OrthoDB" id="5242221at2"/>
<evidence type="ECO:0000256" key="1">
    <source>
        <dbReference type="ARBA" id="ARBA00022679"/>
    </source>
</evidence>
<sequence>MSTIRPLSLDDVPDLVALYRTNRSFLAPWEPDRGEAFFTTDGQLSVVRNVLERRAQQLAYPHVILDDAQQVVGRITIENIVRWAFQSCTVGYWVSEQANGNGVASTALHEIMQLAFNDLGLHRIEAGTLSHNVRSQRVLEKNGFVRFGFAPAYLKIAGRWQDHALYQALNPLQAEQAATAP</sequence>
<evidence type="ECO:0000313" key="6">
    <source>
        <dbReference type="Proteomes" id="UP000244384"/>
    </source>
</evidence>
<dbReference type="RefSeq" id="WP_108578056.1">
    <property type="nucleotide sequence ID" value="NZ_CP026952.1"/>
</dbReference>
<dbReference type="PANTHER" id="PTHR43792">
    <property type="entry name" value="GNAT FAMILY, PUTATIVE (AFU_ORTHOLOGUE AFUA_3G00765)-RELATED-RELATED"/>
    <property type="match status" value="1"/>
</dbReference>
<dbReference type="InterPro" id="IPR016181">
    <property type="entry name" value="Acyl_CoA_acyltransferase"/>
</dbReference>
<accession>A0A2S0WM71</accession>
<reference evidence="6" key="1">
    <citation type="submission" date="2018-01" db="EMBL/GenBank/DDBJ databases">
        <authorList>
            <person name="Li J."/>
        </authorList>
    </citation>
    <scope>NUCLEOTIDE SEQUENCE [LARGE SCALE GENOMIC DNA]</scope>
    <source>
        <strain evidence="6">592</strain>
    </source>
</reference>
<dbReference type="Pfam" id="PF13302">
    <property type="entry name" value="Acetyltransf_3"/>
    <property type="match status" value="1"/>
</dbReference>
<dbReference type="Gene3D" id="3.40.630.30">
    <property type="match status" value="1"/>
</dbReference>
<comment type="similarity">
    <text evidence="3">Belongs to the acetyltransferase family. RimJ subfamily.</text>
</comment>
<protein>
    <submittedName>
        <fullName evidence="5">Alanine acetyltransferase</fullName>
    </submittedName>
</protein>
<dbReference type="InterPro" id="IPR000182">
    <property type="entry name" value="GNAT_dom"/>
</dbReference>
<evidence type="ECO:0000259" key="4">
    <source>
        <dbReference type="PROSITE" id="PS51186"/>
    </source>
</evidence>
<dbReference type="GO" id="GO:0005737">
    <property type="term" value="C:cytoplasm"/>
    <property type="evidence" value="ECO:0007669"/>
    <property type="project" value="TreeGrafter"/>
</dbReference>
<keyword evidence="2" id="KW-0012">Acyltransferase</keyword>
<evidence type="ECO:0000256" key="2">
    <source>
        <dbReference type="ARBA" id="ARBA00023315"/>
    </source>
</evidence>